<proteinExistence type="predicted"/>
<sequence length="201" mass="23111">MLTPKEAEKELELGAGLMPGPWVQHSKSVAVNARMIAEHTDCMDSERAYSMGLMHDIGRREGVKAIMHIIDGYRYMTKLHQPEIARICLTHSFPIQNINTFIGKYDCSEEEKDFLDHYLSAVVYDDYDRLIQLCDAISLPNGACIMEKRLVDVALRHGLPSFTLDKWKAFMNLKKYFDELCHCNIYSLLPNVMENSYESLI</sequence>
<dbReference type="Gene3D" id="1.10.3210.10">
    <property type="entry name" value="Hypothetical protein af1432"/>
    <property type="match status" value="1"/>
</dbReference>
<dbReference type="SMART" id="SM00471">
    <property type="entry name" value="HDc"/>
    <property type="match status" value="1"/>
</dbReference>
<accession>A0A1E3AUI7</accession>
<dbReference type="SUPFAM" id="SSF109604">
    <property type="entry name" value="HD-domain/PDEase-like"/>
    <property type="match status" value="1"/>
</dbReference>
<name>A0A1E3AUI7_9FIRM</name>
<dbReference type="AlphaFoldDB" id="A0A1E3AUI7"/>
<dbReference type="Proteomes" id="UP000095003">
    <property type="component" value="Unassembled WGS sequence"/>
</dbReference>
<dbReference type="PATRIC" id="fig|1432052.3.peg.3090"/>
<evidence type="ECO:0000313" key="3">
    <source>
        <dbReference type="Proteomes" id="UP000095003"/>
    </source>
</evidence>
<comment type="caution">
    <text evidence="2">The sequence shown here is derived from an EMBL/GenBank/DDBJ whole genome shotgun (WGS) entry which is preliminary data.</text>
</comment>
<organism evidence="2 3">
    <name type="scientific">Eisenbergiella tayi</name>
    <dbReference type="NCBI Taxonomy" id="1432052"/>
    <lineage>
        <taxon>Bacteria</taxon>
        <taxon>Bacillati</taxon>
        <taxon>Bacillota</taxon>
        <taxon>Clostridia</taxon>
        <taxon>Lachnospirales</taxon>
        <taxon>Lachnospiraceae</taxon>
        <taxon>Eisenbergiella</taxon>
    </lineage>
</organism>
<dbReference type="Pfam" id="PF01966">
    <property type="entry name" value="HD"/>
    <property type="match status" value="1"/>
</dbReference>
<dbReference type="GeneID" id="93304493"/>
<evidence type="ECO:0000313" key="2">
    <source>
        <dbReference type="EMBL" id="ODM12181.1"/>
    </source>
</evidence>
<dbReference type="InterPro" id="IPR006674">
    <property type="entry name" value="HD_domain"/>
</dbReference>
<protein>
    <submittedName>
        <fullName evidence="2">HD domain protein</fullName>
    </submittedName>
</protein>
<evidence type="ECO:0000259" key="1">
    <source>
        <dbReference type="SMART" id="SM00471"/>
    </source>
</evidence>
<dbReference type="RefSeq" id="WP_069157265.1">
    <property type="nucleotide sequence ID" value="NZ_DBFYTC010000229.1"/>
</dbReference>
<dbReference type="InterPro" id="IPR003607">
    <property type="entry name" value="HD/PDEase_dom"/>
</dbReference>
<dbReference type="EMBL" id="MCGI01000002">
    <property type="protein sequence ID" value="ODM12181.1"/>
    <property type="molecule type" value="Genomic_DNA"/>
</dbReference>
<gene>
    <name evidence="2" type="ORF">BEH84_02796</name>
</gene>
<reference evidence="2 3" key="1">
    <citation type="submission" date="2016-07" db="EMBL/GenBank/DDBJ databases">
        <title>Characterization of isolates of Eisenbergiella tayi derived from blood cultures, using whole genome sequencing.</title>
        <authorList>
            <person name="Burdz T."/>
            <person name="Wiebe D."/>
            <person name="Huynh C."/>
            <person name="Bernard K."/>
        </authorList>
    </citation>
    <scope>NUCLEOTIDE SEQUENCE [LARGE SCALE GENOMIC DNA]</scope>
    <source>
        <strain evidence="2 3">NML 120489</strain>
    </source>
</reference>
<feature type="domain" description="HD/PDEase" evidence="1">
    <location>
        <begin position="18"/>
        <end position="149"/>
    </location>
</feature>